<dbReference type="InterPro" id="IPR017972">
    <property type="entry name" value="Cyt_P450_CS"/>
</dbReference>
<dbReference type="InterPro" id="IPR002401">
    <property type="entry name" value="Cyt_P450_E_grp-I"/>
</dbReference>
<dbReference type="PANTHER" id="PTHR24305">
    <property type="entry name" value="CYTOCHROME P450"/>
    <property type="match status" value="1"/>
</dbReference>
<gene>
    <name evidence="9" type="ORF">B0H66DRAFT_473326</name>
</gene>
<dbReference type="SUPFAM" id="SSF48264">
    <property type="entry name" value="Cytochrome P450"/>
    <property type="match status" value="1"/>
</dbReference>
<dbReference type="InterPro" id="IPR036396">
    <property type="entry name" value="Cyt_P450_sf"/>
</dbReference>
<sequence length="516" mass="59311">MSPRNGLQLWQRQQTWGLCLIVVVGALVLHVTYNIHFHRLSKYPGPAYAAVTDMVYCYVVASGNILPWLEAQHKKYGHGVRIGPDRLSFIHHDAWKDIYSHRPGGKIKPNNKDPRFYDLNFNGHPSIVTELDDTEHARVRRVFSHAFSDKALKSQQGLLIKYVDQLVSNIQRDLAQNPDTIFDAVKLYNFTTFDIMGDLTFGESLSLLQTSSYSEWVKTVFASIRMVSMITFFKEYRWLGKIFALIEPPFSRRAGEKHLAHSVERVNHRLEKRDREDHQPDIWTLVLQQPEGDRLLTPAQMHANASIFMLAGTETTATLLSGVTFFLLKNPDKMRLLVDEIRGAFASDDQLTIEGLQKLKYLTACLEEGMRCYPPVPSPLFRVTPEEGNIICGDRVPGNIRVSVAPLATFKSPLNFKDPEEFIPERWLPGSEYYYVDHREAMQPFSVGPRNCLGQNLAYHEMRLILAKVLWNFDLSLCQESENWQIQKCYMLWEKGPLLVEMKARRQDLRAGLVLD</sequence>
<evidence type="ECO:0000256" key="7">
    <source>
        <dbReference type="RuleBase" id="RU000461"/>
    </source>
</evidence>
<feature type="transmembrane region" description="Helical" evidence="8">
    <location>
        <begin position="15"/>
        <end position="35"/>
    </location>
</feature>
<keyword evidence="8" id="KW-1133">Transmembrane helix</keyword>
<comment type="cofactor">
    <cofactor evidence="1 6">
        <name>heme</name>
        <dbReference type="ChEBI" id="CHEBI:30413"/>
    </cofactor>
</comment>
<organism evidence="9 10">
    <name type="scientific">Apodospora peruviana</name>
    <dbReference type="NCBI Taxonomy" id="516989"/>
    <lineage>
        <taxon>Eukaryota</taxon>
        <taxon>Fungi</taxon>
        <taxon>Dikarya</taxon>
        <taxon>Ascomycota</taxon>
        <taxon>Pezizomycotina</taxon>
        <taxon>Sordariomycetes</taxon>
        <taxon>Sordariomycetidae</taxon>
        <taxon>Sordariales</taxon>
        <taxon>Lasiosphaeriaceae</taxon>
        <taxon>Apodospora</taxon>
    </lineage>
</organism>
<comment type="similarity">
    <text evidence="2 7">Belongs to the cytochrome P450 family.</text>
</comment>
<evidence type="ECO:0000256" key="2">
    <source>
        <dbReference type="ARBA" id="ARBA00010617"/>
    </source>
</evidence>
<keyword evidence="10" id="KW-1185">Reference proteome</keyword>
<protein>
    <submittedName>
        <fullName evidence="9">Cytochrome P450</fullName>
    </submittedName>
</protein>
<dbReference type="PROSITE" id="PS00086">
    <property type="entry name" value="CYTOCHROME_P450"/>
    <property type="match status" value="1"/>
</dbReference>
<evidence type="ECO:0000313" key="10">
    <source>
        <dbReference type="Proteomes" id="UP001283341"/>
    </source>
</evidence>
<evidence type="ECO:0000256" key="8">
    <source>
        <dbReference type="SAM" id="Phobius"/>
    </source>
</evidence>
<dbReference type="GO" id="GO:0020037">
    <property type="term" value="F:heme binding"/>
    <property type="evidence" value="ECO:0007669"/>
    <property type="project" value="InterPro"/>
</dbReference>
<dbReference type="AlphaFoldDB" id="A0AAE0IB51"/>
<keyword evidence="3 6" id="KW-0349">Heme</keyword>
<dbReference type="EMBL" id="JAUEDM010000003">
    <property type="protein sequence ID" value="KAK3321913.1"/>
    <property type="molecule type" value="Genomic_DNA"/>
</dbReference>
<keyword evidence="5 6" id="KW-0408">Iron</keyword>
<evidence type="ECO:0000256" key="1">
    <source>
        <dbReference type="ARBA" id="ARBA00001971"/>
    </source>
</evidence>
<accession>A0AAE0IB51</accession>
<evidence type="ECO:0000256" key="5">
    <source>
        <dbReference type="ARBA" id="ARBA00023004"/>
    </source>
</evidence>
<feature type="binding site" description="axial binding residue" evidence="6">
    <location>
        <position position="452"/>
    </location>
    <ligand>
        <name>heme</name>
        <dbReference type="ChEBI" id="CHEBI:30413"/>
    </ligand>
    <ligandPart>
        <name>Fe</name>
        <dbReference type="ChEBI" id="CHEBI:18248"/>
    </ligandPart>
</feature>
<feature type="transmembrane region" description="Helical" evidence="8">
    <location>
        <begin position="47"/>
        <end position="69"/>
    </location>
</feature>
<dbReference type="PRINTS" id="PR00385">
    <property type="entry name" value="P450"/>
</dbReference>
<keyword evidence="7" id="KW-0503">Monooxygenase</keyword>
<dbReference type="CDD" id="cd11058">
    <property type="entry name" value="CYP60B-like"/>
    <property type="match status" value="1"/>
</dbReference>
<dbReference type="GO" id="GO:0005506">
    <property type="term" value="F:iron ion binding"/>
    <property type="evidence" value="ECO:0007669"/>
    <property type="project" value="InterPro"/>
</dbReference>
<dbReference type="InterPro" id="IPR050121">
    <property type="entry name" value="Cytochrome_P450_monoxygenase"/>
</dbReference>
<name>A0AAE0IB51_9PEZI</name>
<dbReference type="GO" id="GO:0004497">
    <property type="term" value="F:monooxygenase activity"/>
    <property type="evidence" value="ECO:0007669"/>
    <property type="project" value="UniProtKB-KW"/>
</dbReference>
<comment type="caution">
    <text evidence="9">The sequence shown here is derived from an EMBL/GenBank/DDBJ whole genome shotgun (WGS) entry which is preliminary data.</text>
</comment>
<dbReference type="PRINTS" id="PR00463">
    <property type="entry name" value="EP450I"/>
</dbReference>
<dbReference type="Gene3D" id="1.10.630.10">
    <property type="entry name" value="Cytochrome P450"/>
    <property type="match status" value="1"/>
</dbReference>
<keyword evidence="8" id="KW-0812">Transmembrane</keyword>
<reference evidence="9" key="2">
    <citation type="submission" date="2023-06" db="EMBL/GenBank/DDBJ databases">
        <authorList>
            <consortium name="Lawrence Berkeley National Laboratory"/>
            <person name="Haridas S."/>
            <person name="Hensen N."/>
            <person name="Bonometti L."/>
            <person name="Westerberg I."/>
            <person name="Brannstrom I.O."/>
            <person name="Guillou S."/>
            <person name="Cros-Aarteil S."/>
            <person name="Calhoun S."/>
            <person name="Kuo A."/>
            <person name="Mondo S."/>
            <person name="Pangilinan J."/>
            <person name="Riley R."/>
            <person name="Labutti K."/>
            <person name="Andreopoulos B."/>
            <person name="Lipzen A."/>
            <person name="Chen C."/>
            <person name="Yanf M."/>
            <person name="Daum C."/>
            <person name="Ng V."/>
            <person name="Clum A."/>
            <person name="Steindorff A."/>
            <person name="Ohm R."/>
            <person name="Martin F."/>
            <person name="Silar P."/>
            <person name="Natvig D."/>
            <person name="Lalanne C."/>
            <person name="Gautier V."/>
            <person name="Ament-Velasquez S.L."/>
            <person name="Kruys A."/>
            <person name="Hutchinson M.I."/>
            <person name="Powell A.J."/>
            <person name="Barry K."/>
            <person name="Miller A.N."/>
            <person name="Grigoriev I.V."/>
            <person name="Debuchy R."/>
            <person name="Gladieux P."/>
            <person name="Thoren M.H."/>
            <person name="Johannesson H."/>
        </authorList>
    </citation>
    <scope>NUCLEOTIDE SEQUENCE</scope>
    <source>
        <strain evidence="9">CBS 118394</strain>
    </source>
</reference>
<keyword evidence="8" id="KW-0472">Membrane</keyword>
<evidence type="ECO:0000313" key="9">
    <source>
        <dbReference type="EMBL" id="KAK3321913.1"/>
    </source>
</evidence>
<dbReference type="InterPro" id="IPR001128">
    <property type="entry name" value="Cyt_P450"/>
</dbReference>
<dbReference type="Pfam" id="PF00067">
    <property type="entry name" value="p450"/>
    <property type="match status" value="1"/>
</dbReference>
<dbReference type="GO" id="GO:0016705">
    <property type="term" value="F:oxidoreductase activity, acting on paired donors, with incorporation or reduction of molecular oxygen"/>
    <property type="evidence" value="ECO:0007669"/>
    <property type="project" value="InterPro"/>
</dbReference>
<proteinExistence type="inferred from homology"/>
<evidence type="ECO:0000256" key="6">
    <source>
        <dbReference type="PIRSR" id="PIRSR602401-1"/>
    </source>
</evidence>
<evidence type="ECO:0000256" key="3">
    <source>
        <dbReference type="ARBA" id="ARBA00022617"/>
    </source>
</evidence>
<keyword evidence="7" id="KW-0560">Oxidoreductase</keyword>
<reference evidence="9" key="1">
    <citation type="journal article" date="2023" name="Mol. Phylogenet. Evol.">
        <title>Genome-scale phylogeny and comparative genomics of the fungal order Sordariales.</title>
        <authorList>
            <person name="Hensen N."/>
            <person name="Bonometti L."/>
            <person name="Westerberg I."/>
            <person name="Brannstrom I.O."/>
            <person name="Guillou S."/>
            <person name="Cros-Aarteil S."/>
            <person name="Calhoun S."/>
            <person name="Haridas S."/>
            <person name="Kuo A."/>
            <person name="Mondo S."/>
            <person name="Pangilinan J."/>
            <person name="Riley R."/>
            <person name="LaButti K."/>
            <person name="Andreopoulos B."/>
            <person name="Lipzen A."/>
            <person name="Chen C."/>
            <person name="Yan M."/>
            <person name="Daum C."/>
            <person name="Ng V."/>
            <person name="Clum A."/>
            <person name="Steindorff A."/>
            <person name="Ohm R.A."/>
            <person name="Martin F."/>
            <person name="Silar P."/>
            <person name="Natvig D.O."/>
            <person name="Lalanne C."/>
            <person name="Gautier V."/>
            <person name="Ament-Velasquez S.L."/>
            <person name="Kruys A."/>
            <person name="Hutchinson M.I."/>
            <person name="Powell A.J."/>
            <person name="Barry K."/>
            <person name="Miller A.N."/>
            <person name="Grigoriev I.V."/>
            <person name="Debuchy R."/>
            <person name="Gladieux P."/>
            <person name="Hiltunen Thoren M."/>
            <person name="Johannesson H."/>
        </authorList>
    </citation>
    <scope>NUCLEOTIDE SEQUENCE</scope>
    <source>
        <strain evidence="9">CBS 118394</strain>
    </source>
</reference>
<keyword evidence="4 6" id="KW-0479">Metal-binding</keyword>
<evidence type="ECO:0000256" key="4">
    <source>
        <dbReference type="ARBA" id="ARBA00022723"/>
    </source>
</evidence>
<dbReference type="PANTHER" id="PTHR24305:SF210">
    <property type="entry name" value="CYTOCHROME P450 MONOOXYGENASE ASQL-RELATED"/>
    <property type="match status" value="1"/>
</dbReference>
<dbReference type="Proteomes" id="UP001283341">
    <property type="component" value="Unassembled WGS sequence"/>
</dbReference>